<feature type="active site" evidence="5">
    <location>
        <position position="104"/>
    </location>
</feature>
<accession>A0A4Q9MUG6</accession>
<evidence type="ECO:0000256" key="1">
    <source>
        <dbReference type="ARBA" id="ARBA00007447"/>
    </source>
</evidence>
<dbReference type="Pfam" id="PF00026">
    <property type="entry name" value="Asp"/>
    <property type="match status" value="1"/>
</dbReference>
<dbReference type="SUPFAM" id="SSF50630">
    <property type="entry name" value="Acid proteases"/>
    <property type="match status" value="1"/>
</dbReference>
<gene>
    <name evidence="10" type="ORF">BD311DRAFT_688515</name>
</gene>
<feature type="active site" evidence="5">
    <location>
        <position position="303"/>
    </location>
</feature>
<evidence type="ECO:0000256" key="4">
    <source>
        <dbReference type="ARBA" id="ARBA00022801"/>
    </source>
</evidence>
<name>A0A4Q9MUG6_9APHY</name>
<feature type="chain" id="PRO_5020875470" evidence="8">
    <location>
        <begin position="19"/>
        <end position="556"/>
    </location>
</feature>
<sequence length="556" mass="56377">MVPSTLLSLLSLALAAVATPTFVPPPLHVPLTRRSARRNASIERFAAHADFIRQKYGFPTKNSSHTRRAGQTVGISIIDQEADSSYIGQVTVGSPAQSFKVVLDTGSSDFWVAGTNCFSCGQTPPFDPTQSSTIKELTDSSGQGQEITISYGSGSVQGILAQDTVSMAGFTVNPQSFLVVEGMTSGLLQGDVSGIMGLAFQSLASTQATPFWQQLVNNNLFSSPEFSFWLARHVDDENPPEETDGGVMTLGGQNSSLFTGDIEFNTLTNSNDLSFWMLELSGATVQGKSVSLPTGSAAASAIDTGTTLIGGPSDGVAAIYSAISGSQPLKGQMEGFYAFPCDTKLDVALAFGGKAWPVSDADMNLGAVSGNMCLGGIFDLSLGSNVGSGGGNPVWVVGDTFLKNVYTVFRADPPAVGFAQLSNAAGGSPAPASSAASSTPSPSSSASSISSAVPQPTTDTVNPTLLSSILSDRTTSVATGTPTAIPSATFSATDAPLPSVSVSGPSGTSAGSPSSSSGASGANNSAAARLSANSHVLAGVALSLLASVISGYVALA</sequence>
<evidence type="ECO:0000256" key="7">
    <source>
        <dbReference type="SAM" id="MobiDB-lite"/>
    </source>
</evidence>
<dbReference type="PROSITE" id="PS51767">
    <property type="entry name" value="PEPTIDASE_A1"/>
    <property type="match status" value="1"/>
</dbReference>
<dbReference type="PANTHER" id="PTHR47966">
    <property type="entry name" value="BETA-SITE APP-CLEAVING ENZYME, ISOFORM A-RELATED"/>
    <property type="match status" value="1"/>
</dbReference>
<keyword evidence="8" id="KW-0732">Signal</keyword>
<evidence type="ECO:0000256" key="6">
    <source>
        <dbReference type="RuleBase" id="RU000454"/>
    </source>
</evidence>
<protein>
    <submittedName>
        <fullName evidence="10">Acid protease</fullName>
    </submittedName>
</protein>
<dbReference type="InterPro" id="IPR034164">
    <property type="entry name" value="Pepsin-like_dom"/>
</dbReference>
<feature type="region of interest" description="Disordered" evidence="7">
    <location>
        <begin position="429"/>
        <end position="463"/>
    </location>
</feature>
<dbReference type="PROSITE" id="PS00141">
    <property type="entry name" value="ASP_PROTEASE"/>
    <property type="match status" value="1"/>
</dbReference>
<feature type="signal peptide" evidence="8">
    <location>
        <begin position="1"/>
        <end position="18"/>
    </location>
</feature>
<dbReference type="Proteomes" id="UP000292957">
    <property type="component" value="Unassembled WGS sequence"/>
</dbReference>
<keyword evidence="2 6" id="KW-0645">Protease</keyword>
<dbReference type="PANTHER" id="PTHR47966:SF57">
    <property type="entry name" value="PEPTIDASE A1 DOMAIN-CONTAINING PROTEIN"/>
    <property type="match status" value="1"/>
</dbReference>
<reference evidence="10" key="1">
    <citation type="submission" date="2019-01" db="EMBL/GenBank/DDBJ databases">
        <title>Draft genome sequences of three monokaryotic isolates of the white-rot basidiomycete fungus Dichomitus squalens.</title>
        <authorList>
            <consortium name="DOE Joint Genome Institute"/>
            <person name="Lopez S.C."/>
            <person name="Andreopoulos B."/>
            <person name="Pangilinan J."/>
            <person name="Lipzen A."/>
            <person name="Riley R."/>
            <person name="Ahrendt S."/>
            <person name="Ng V."/>
            <person name="Barry K."/>
            <person name="Daum C."/>
            <person name="Grigoriev I.V."/>
            <person name="Hilden K.S."/>
            <person name="Makela M.R."/>
            <person name="de Vries R.P."/>
        </authorList>
    </citation>
    <scope>NUCLEOTIDE SEQUENCE [LARGE SCALE GENOMIC DNA]</scope>
    <source>
        <strain evidence="10">OM18370.1</strain>
    </source>
</reference>
<proteinExistence type="inferred from homology"/>
<keyword evidence="4 6" id="KW-0378">Hydrolase</keyword>
<evidence type="ECO:0000256" key="5">
    <source>
        <dbReference type="PIRSR" id="PIRSR601461-1"/>
    </source>
</evidence>
<dbReference type="InterPro" id="IPR001969">
    <property type="entry name" value="Aspartic_peptidase_AS"/>
</dbReference>
<dbReference type="GO" id="GO:0006508">
    <property type="term" value="P:proteolysis"/>
    <property type="evidence" value="ECO:0007669"/>
    <property type="project" value="UniProtKB-KW"/>
</dbReference>
<evidence type="ECO:0000256" key="2">
    <source>
        <dbReference type="ARBA" id="ARBA00022670"/>
    </source>
</evidence>
<dbReference type="PRINTS" id="PR00792">
    <property type="entry name" value="PEPSIN"/>
</dbReference>
<dbReference type="FunFam" id="2.40.70.10:FF:000115">
    <property type="entry name" value="Lysosomal aspartic protease"/>
    <property type="match status" value="1"/>
</dbReference>
<dbReference type="InterPro" id="IPR001461">
    <property type="entry name" value="Aspartic_peptidase_A1"/>
</dbReference>
<dbReference type="AlphaFoldDB" id="A0A4Q9MUG6"/>
<dbReference type="InterPro" id="IPR033121">
    <property type="entry name" value="PEPTIDASE_A1"/>
</dbReference>
<evidence type="ECO:0000256" key="8">
    <source>
        <dbReference type="SAM" id="SignalP"/>
    </source>
</evidence>
<evidence type="ECO:0000256" key="3">
    <source>
        <dbReference type="ARBA" id="ARBA00022750"/>
    </source>
</evidence>
<feature type="compositionally biased region" description="Polar residues" evidence="7">
    <location>
        <begin position="453"/>
        <end position="463"/>
    </location>
</feature>
<organism evidence="10">
    <name type="scientific">Dichomitus squalens</name>
    <dbReference type="NCBI Taxonomy" id="114155"/>
    <lineage>
        <taxon>Eukaryota</taxon>
        <taxon>Fungi</taxon>
        <taxon>Dikarya</taxon>
        <taxon>Basidiomycota</taxon>
        <taxon>Agaricomycotina</taxon>
        <taxon>Agaricomycetes</taxon>
        <taxon>Polyporales</taxon>
        <taxon>Polyporaceae</taxon>
        <taxon>Dichomitus</taxon>
    </lineage>
</organism>
<dbReference type="OrthoDB" id="771136at2759"/>
<evidence type="ECO:0000259" key="9">
    <source>
        <dbReference type="PROSITE" id="PS51767"/>
    </source>
</evidence>
<feature type="domain" description="Peptidase A1" evidence="9">
    <location>
        <begin position="86"/>
        <end position="419"/>
    </location>
</feature>
<dbReference type="Gene3D" id="2.40.70.10">
    <property type="entry name" value="Acid Proteases"/>
    <property type="match status" value="2"/>
</dbReference>
<dbReference type="GO" id="GO:0004190">
    <property type="term" value="F:aspartic-type endopeptidase activity"/>
    <property type="evidence" value="ECO:0007669"/>
    <property type="project" value="UniProtKB-KW"/>
</dbReference>
<keyword evidence="3 6" id="KW-0064">Aspartyl protease</keyword>
<dbReference type="InterPro" id="IPR021109">
    <property type="entry name" value="Peptidase_aspartic_dom_sf"/>
</dbReference>
<evidence type="ECO:0000313" key="10">
    <source>
        <dbReference type="EMBL" id="TBU31590.1"/>
    </source>
</evidence>
<feature type="compositionally biased region" description="Low complexity" evidence="7">
    <location>
        <begin position="429"/>
        <end position="452"/>
    </location>
</feature>
<feature type="region of interest" description="Disordered" evidence="7">
    <location>
        <begin position="499"/>
        <end position="524"/>
    </location>
</feature>
<dbReference type="EMBL" id="ML143398">
    <property type="protein sequence ID" value="TBU31590.1"/>
    <property type="molecule type" value="Genomic_DNA"/>
</dbReference>
<comment type="similarity">
    <text evidence="1 6">Belongs to the peptidase A1 family.</text>
</comment>
<dbReference type="CDD" id="cd05471">
    <property type="entry name" value="pepsin_like"/>
    <property type="match status" value="1"/>
</dbReference>